<keyword evidence="2" id="KW-0813">Transport</keyword>
<dbReference type="GO" id="GO:0016020">
    <property type="term" value="C:membrane"/>
    <property type="evidence" value="ECO:0007669"/>
    <property type="project" value="UniProtKB-SubCell"/>
</dbReference>
<evidence type="ECO:0000256" key="4">
    <source>
        <dbReference type="ARBA" id="ARBA00022989"/>
    </source>
</evidence>
<dbReference type="PANTHER" id="PTHR43341:SF38">
    <property type="entry name" value="PROLINE TRANSPORTER (EUROFUNG)"/>
    <property type="match status" value="1"/>
</dbReference>
<feature type="transmembrane region" description="Helical" evidence="6">
    <location>
        <begin position="143"/>
        <end position="169"/>
    </location>
</feature>
<accession>A0A6A6CJU6</accession>
<feature type="transmembrane region" description="Helical" evidence="6">
    <location>
        <begin position="495"/>
        <end position="517"/>
    </location>
</feature>
<feature type="transmembrane region" description="Helical" evidence="6">
    <location>
        <begin position="190"/>
        <end position="217"/>
    </location>
</feature>
<feature type="transmembrane region" description="Helical" evidence="6">
    <location>
        <begin position="523"/>
        <end position="542"/>
    </location>
</feature>
<dbReference type="GeneID" id="54570234"/>
<protein>
    <recommendedName>
        <fullName evidence="7">Amino acid permease/ SLC12A domain-containing protein</fullName>
    </recommendedName>
</protein>
<dbReference type="EMBL" id="ML993596">
    <property type="protein sequence ID" value="KAF2166420.1"/>
    <property type="molecule type" value="Genomic_DNA"/>
</dbReference>
<evidence type="ECO:0000256" key="2">
    <source>
        <dbReference type="ARBA" id="ARBA00022448"/>
    </source>
</evidence>
<dbReference type="Gene3D" id="1.20.1740.10">
    <property type="entry name" value="Amino acid/polyamine transporter I"/>
    <property type="match status" value="1"/>
</dbReference>
<dbReference type="Proteomes" id="UP000799537">
    <property type="component" value="Unassembled WGS sequence"/>
</dbReference>
<keyword evidence="9" id="KW-1185">Reference proteome</keyword>
<keyword evidence="5 6" id="KW-0472">Membrane</keyword>
<dbReference type="GO" id="GO:0015171">
    <property type="term" value="F:amino acid transmembrane transporter activity"/>
    <property type="evidence" value="ECO:0007669"/>
    <property type="project" value="TreeGrafter"/>
</dbReference>
<proteinExistence type="predicted"/>
<evidence type="ECO:0000313" key="9">
    <source>
        <dbReference type="Proteomes" id="UP000799537"/>
    </source>
</evidence>
<dbReference type="PANTHER" id="PTHR43341">
    <property type="entry name" value="AMINO ACID PERMEASE"/>
    <property type="match status" value="1"/>
</dbReference>
<name>A0A6A6CJU6_ZASCE</name>
<reference evidence="8" key="1">
    <citation type="journal article" date="2020" name="Stud. Mycol.">
        <title>101 Dothideomycetes genomes: a test case for predicting lifestyles and emergence of pathogens.</title>
        <authorList>
            <person name="Haridas S."/>
            <person name="Albert R."/>
            <person name="Binder M."/>
            <person name="Bloem J."/>
            <person name="Labutti K."/>
            <person name="Salamov A."/>
            <person name="Andreopoulos B."/>
            <person name="Baker S."/>
            <person name="Barry K."/>
            <person name="Bills G."/>
            <person name="Bluhm B."/>
            <person name="Cannon C."/>
            <person name="Castanera R."/>
            <person name="Culley D."/>
            <person name="Daum C."/>
            <person name="Ezra D."/>
            <person name="Gonzalez J."/>
            <person name="Henrissat B."/>
            <person name="Kuo A."/>
            <person name="Liang C."/>
            <person name="Lipzen A."/>
            <person name="Lutzoni F."/>
            <person name="Magnuson J."/>
            <person name="Mondo S."/>
            <person name="Nolan M."/>
            <person name="Ohm R."/>
            <person name="Pangilinan J."/>
            <person name="Park H.-J."/>
            <person name="Ramirez L."/>
            <person name="Alfaro M."/>
            <person name="Sun H."/>
            <person name="Tritt A."/>
            <person name="Yoshinaga Y."/>
            <person name="Zwiers L.-H."/>
            <person name="Turgeon B."/>
            <person name="Goodwin S."/>
            <person name="Spatafora J."/>
            <person name="Crous P."/>
            <person name="Grigoriev I."/>
        </authorList>
    </citation>
    <scope>NUCLEOTIDE SEQUENCE</scope>
    <source>
        <strain evidence="8">ATCC 36951</strain>
    </source>
</reference>
<comment type="subcellular location">
    <subcellularLocation>
        <location evidence="1">Membrane</location>
        <topology evidence="1">Multi-pass membrane protein</topology>
    </subcellularLocation>
</comment>
<evidence type="ECO:0000313" key="8">
    <source>
        <dbReference type="EMBL" id="KAF2166420.1"/>
    </source>
</evidence>
<evidence type="ECO:0000256" key="5">
    <source>
        <dbReference type="ARBA" id="ARBA00023136"/>
    </source>
</evidence>
<gene>
    <name evidence="8" type="ORF">M409DRAFT_66505</name>
</gene>
<feature type="transmembrane region" description="Helical" evidence="6">
    <location>
        <begin position="223"/>
        <end position="245"/>
    </location>
</feature>
<evidence type="ECO:0000256" key="1">
    <source>
        <dbReference type="ARBA" id="ARBA00004141"/>
    </source>
</evidence>
<sequence>MTASLSLVECLYQESSLADHCRKRFCCSRVLIFDNSQAAVPRGLDDASRILDDKPRLGGQLWRVERRLHNGRDAPSYKEKTTDNVNDLTQVESCKVGETIATHAGTNRRIKSRHAQMIAIGGSIGTGLFVGSGQALAMGGPGFLLVAYCLTSLLVYGVVTAVIEVGAYLPVEGASMAYYCGRYVSKSLGFALGWLYFYSFGINAYEITAASIVINYWPNDVPVAVWITIMLVIIVALNLSPVAIYAETEFWFAGIKVIMLIGLLILSIVLMLGGGPNHDRIEFTSFLYVWVFAGFSFYFGPELMIFMTGEMYNPRKNLPTAARRFFYRLIFFYVLGAIAIGAICNSNAKSLTSGQGNANASPWVIAIQNAGISVLPSVVNAGILTSAWSAGNSYLFMSSRALFSLAVAGDAPRIFARCTKYGLPIYAVAASSCFCLLAYLNVSSQAGEVFNWFISLTNTAGYTSWAVCCVIFLRFRKGCQAQGVEVAYSSRFQPYAAWICLPTFVFLLLCNGFTVFYPGRFTASSFLTTYLGIPVFLLLWIGHKLLFNRKEKWMYAPTELDLHTGLREVEDSEEMQVNEEIDNGGKPGNKAIKAVKAIWE</sequence>
<feature type="transmembrane region" description="Helical" evidence="6">
    <location>
        <begin position="117"/>
        <end position="137"/>
    </location>
</feature>
<keyword evidence="4 6" id="KW-1133">Transmembrane helix</keyword>
<feature type="transmembrane region" description="Helical" evidence="6">
    <location>
        <begin position="325"/>
        <end position="343"/>
    </location>
</feature>
<evidence type="ECO:0000259" key="7">
    <source>
        <dbReference type="Pfam" id="PF00324"/>
    </source>
</evidence>
<dbReference type="InterPro" id="IPR004841">
    <property type="entry name" value="AA-permease/SLC12A_dom"/>
</dbReference>
<feature type="transmembrane region" description="Helical" evidence="6">
    <location>
        <begin position="363"/>
        <end position="390"/>
    </location>
</feature>
<dbReference type="InterPro" id="IPR050524">
    <property type="entry name" value="APC_YAT"/>
</dbReference>
<feature type="transmembrane region" description="Helical" evidence="6">
    <location>
        <begin position="287"/>
        <end position="305"/>
    </location>
</feature>
<dbReference type="RefSeq" id="XP_033667309.1">
    <property type="nucleotide sequence ID" value="XM_033816962.1"/>
</dbReference>
<dbReference type="AlphaFoldDB" id="A0A6A6CJU6"/>
<dbReference type="Pfam" id="PF00324">
    <property type="entry name" value="AA_permease"/>
    <property type="match status" value="1"/>
</dbReference>
<feature type="transmembrane region" description="Helical" evidence="6">
    <location>
        <begin position="452"/>
        <end position="475"/>
    </location>
</feature>
<feature type="transmembrane region" description="Helical" evidence="6">
    <location>
        <begin position="421"/>
        <end position="440"/>
    </location>
</feature>
<keyword evidence="3 6" id="KW-0812">Transmembrane</keyword>
<dbReference type="OrthoDB" id="3900342at2759"/>
<evidence type="ECO:0000256" key="6">
    <source>
        <dbReference type="SAM" id="Phobius"/>
    </source>
</evidence>
<evidence type="ECO:0000256" key="3">
    <source>
        <dbReference type="ARBA" id="ARBA00022692"/>
    </source>
</evidence>
<feature type="transmembrane region" description="Helical" evidence="6">
    <location>
        <begin position="257"/>
        <end position="275"/>
    </location>
</feature>
<organism evidence="8 9">
    <name type="scientific">Zasmidium cellare ATCC 36951</name>
    <dbReference type="NCBI Taxonomy" id="1080233"/>
    <lineage>
        <taxon>Eukaryota</taxon>
        <taxon>Fungi</taxon>
        <taxon>Dikarya</taxon>
        <taxon>Ascomycota</taxon>
        <taxon>Pezizomycotina</taxon>
        <taxon>Dothideomycetes</taxon>
        <taxon>Dothideomycetidae</taxon>
        <taxon>Mycosphaerellales</taxon>
        <taxon>Mycosphaerellaceae</taxon>
        <taxon>Zasmidium</taxon>
    </lineage>
</organism>
<feature type="domain" description="Amino acid permease/ SLC12A" evidence="7">
    <location>
        <begin position="114"/>
        <end position="552"/>
    </location>
</feature>
<dbReference type="FunFam" id="1.20.1740.10:FF:000001">
    <property type="entry name" value="Amino acid permease"/>
    <property type="match status" value="1"/>
</dbReference>